<accession>A0ACC1N9Q6</accession>
<name>A0ACC1N9Q6_9HYPO</name>
<sequence length="205" mass="22379">MQFSAFCSLIIIGIAATAIAAPRIDSTEHLTLAELEALPPFPTPSHHATEGVEPMSAKDLAERSSLKQNHVYRIGAWVFTIGKYLLESYSGVNGWVVPTDAISIDYLAGQIAESIRGNEGTGDLVENVGGGWTYFMTLAENYQFQNIPYTVLWGTITLAIQGANDWILHDNGLSFQTVDTNGNPIFTLDIFPTTRGQVTGIHDEF</sequence>
<proteinExistence type="predicted"/>
<dbReference type="Proteomes" id="UP001143910">
    <property type="component" value="Unassembled WGS sequence"/>
</dbReference>
<comment type="caution">
    <text evidence="1">The sequence shown here is derived from an EMBL/GenBank/DDBJ whole genome shotgun (WGS) entry which is preliminary data.</text>
</comment>
<evidence type="ECO:0000313" key="1">
    <source>
        <dbReference type="EMBL" id="KAJ2975748.1"/>
    </source>
</evidence>
<dbReference type="EMBL" id="JANJQO010000668">
    <property type="protein sequence ID" value="KAJ2975748.1"/>
    <property type="molecule type" value="Genomic_DNA"/>
</dbReference>
<protein>
    <submittedName>
        <fullName evidence="1">Uncharacterized protein</fullName>
    </submittedName>
</protein>
<reference evidence="1" key="1">
    <citation type="submission" date="2022-08" db="EMBL/GenBank/DDBJ databases">
        <title>Genome Sequence of Lecanicillium fungicola.</title>
        <authorList>
            <person name="Buettner E."/>
        </authorList>
    </citation>
    <scope>NUCLEOTIDE SEQUENCE</scope>
    <source>
        <strain evidence="1">Babe33</strain>
    </source>
</reference>
<evidence type="ECO:0000313" key="2">
    <source>
        <dbReference type="Proteomes" id="UP001143910"/>
    </source>
</evidence>
<gene>
    <name evidence="1" type="ORF">NQ176_g5349</name>
</gene>
<organism evidence="1 2">
    <name type="scientific">Zarea fungicola</name>
    <dbReference type="NCBI Taxonomy" id="93591"/>
    <lineage>
        <taxon>Eukaryota</taxon>
        <taxon>Fungi</taxon>
        <taxon>Dikarya</taxon>
        <taxon>Ascomycota</taxon>
        <taxon>Pezizomycotina</taxon>
        <taxon>Sordariomycetes</taxon>
        <taxon>Hypocreomycetidae</taxon>
        <taxon>Hypocreales</taxon>
        <taxon>Cordycipitaceae</taxon>
        <taxon>Zarea</taxon>
    </lineage>
</organism>
<keyword evidence="2" id="KW-1185">Reference proteome</keyword>